<keyword evidence="2" id="KW-0812">Transmembrane</keyword>
<dbReference type="PANTHER" id="PTHR32309:SF13">
    <property type="entry name" value="FERRIC ENTEROBACTIN TRANSPORT PROTEIN FEPE"/>
    <property type="match status" value="1"/>
</dbReference>
<dbReference type="OrthoDB" id="5497849at2"/>
<feature type="transmembrane region" description="Helical" evidence="2">
    <location>
        <begin position="7"/>
        <end position="27"/>
    </location>
</feature>
<feature type="coiled-coil region" evidence="1">
    <location>
        <begin position="176"/>
        <end position="309"/>
    </location>
</feature>
<gene>
    <name evidence="3" type="ORF">E2B99_03495</name>
</gene>
<comment type="caution">
    <text evidence="3">The sequence shown here is derived from an EMBL/GenBank/DDBJ whole genome shotgun (WGS) entry which is preliminary data.</text>
</comment>
<evidence type="ECO:0008006" key="5">
    <source>
        <dbReference type="Google" id="ProtNLM"/>
    </source>
</evidence>
<dbReference type="GO" id="GO:0005886">
    <property type="term" value="C:plasma membrane"/>
    <property type="evidence" value="ECO:0007669"/>
    <property type="project" value="TreeGrafter"/>
</dbReference>
<dbReference type="GO" id="GO:0004713">
    <property type="term" value="F:protein tyrosine kinase activity"/>
    <property type="evidence" value="ECO:0007669"/>
    <property type="project" value="TreeGrafter"/>
</dbReference>
<dbReference type="InterPro" id="IPR050445">
    <property type="entry name" value="Bact_polysacc_biosynth/exp"/>
</dbReference>
<dbReference type="AlphaFoldDB" id="A0A4Y7XET5"/>
<keyword evidence="4" id="KW-1185">Reference proteome</keyword>
<evidence type="ECO:0000256" key="1">
    <source>
        <dbReference type="SAM" id="Coils"/>
    </source>
</evidence>
<feature type="transmembrane region" description="Helical" evidence="2">
    <location>
        <begin position="338"/>
        <end position="359"/>
    </location>
</feature>
<reference evidence="3 4" key="1">
    <citation type="submission" date="2019-03" db="EMBL/GenBank/DDBJ databases">
        <title>Alkanindiges illinoisensis: a potential pathogenic isolated from ascites of a gastric cancer patient with abdominal metastasis.</title>
        <authorList>
            <person name="Hu X."/>
            <person name="Yang B."/>
            <person name="Yan X."/>
            <person name="Lin L."/>
            <person name="Zhao H."/>
            <person name="Zhou F."/>
            <person name="Su B."/>
            <person name="Chen J."/>
            <person name="Rui Y."/>
            <person name="Wang Q."/>
            <person name="Zheng L."/>
        </authorList>
    </citation>
    <scope>NUCLEOTIDE SEQUENCE [LARGE SCALE GENOMIC DNA]</scope>
    <source>
        <strain evidence="3 4">NFYY 23406</strain>
    </source>
</reference>
<dbReference type="EMBL" id="SNTY01000012">
    <property type="protein sequence ID" value="TEU30116.1"/>
    <property type="molecule type" value="Genomic_DNA"/>
</dbReference>
<dbReference type="PANTHER" id="PTHR32309">
    <property type="entry name" value="TYROSINE-PROTEIN KINASE"/>
    <property type="match status" value="1"/>
</dbReference>
<evidence type="ECO:0000256" key="2">
    <source>
        <dbReference type="SAM" id="Phobius"/>
    </source>
</evidence>
<keyword evidence="1" id="KW-0175">Coiled coil</keyword>
<keyword evidence="2" id="KW-0472">Membrane</keyword>
<accession>A0A4Y7XET5</accession>
<evidence type="ECO:0000313" key="3">
    <source>
        <dbReference type="EMBL" id="TEU30116.1"/>
    </source>
</evidence>
<sequence>MKKLKINFLFILCVVIPSILAIIYYGFIASDVYTSESSFIIRSPDRQSSTTGLNLILRSAGFSRAQDDSYAVDTFIGSRDALKQLENSYPVRAHYSSENIDFINRFGNALNGRSFESFYKYYGNKVEVETDRNTAISSLTVHAFSPKAAYDINDKILKLSEKLINNINDNARKDLIRFAENEVLKAEQQANQASQALSQYRNRNRVFNPEGQSAQVLTQITKLQDQLVQTKMQLAQVQNVAPDNPQIDSLKVQIRVLEQEIQNQKSNVVGERQSFTSQSGNFQRLTLEKELADKQLAAAMTSLEQARNDAVRKQLYLERVAQPNIPDEALGPKRLKSIVATIILGLIMWGILGMLLAGAREHKN</sequence>
<dbReference type="RefSeq" id="WP_134243596.1">
    <property type="nucleotide sequence ID" value="NZ_SNTY01000012.1"/>
</dbReference>
<organism evidence="3 4">
    <name type="scientific">Alkanindiges illinoisensis</name>
    <dbReference type="NCBI Taxonomy" id="197183"/>
    <lineage>
        <taxon>Bacteria</taxon>
        <taxon>Pseudomonadati</taxon>
        <taxon>Pseudomonadota</taxon>
        <taxon>Gammaproteobacteria</taxon>
        <taxon>Moraxellales</taxon>
        <taxon>Moraxellaceae</taxon>
        <taxon>Alkanindiges</taxon>
    </lineage>
</organism>
<keyword evidence="2" id="KW-1133">Transmembrane helix</keyword>
<name>A0A4Y7XET5_9GAMM</name>
<protein>
    <recommendedName>
        <fullName evidence="5">Capsule biosynthesis protein</fullName>
    </recommendedName>
</protein>
<dbReference type="Proteomes" id="UP000297834">
    <property type="component" value="Unassembled WGS sequence"/>
</dbReference>
<evidence type="ECO:0000313" key="4">
    <source>
        <dbReference type="Proteomes" id="UP000297834"/>
    </source>
</evidence>
<proteinExistence type="predicted"/>